<evidence type="ECO:0000256" key="1">
    <source>
        <dbReference type="ARBA" id="ARBA00010833"/>
    </source>
</evidence>
<dbReference type="EMBL" id="JACHMY010000001">
    <property type="protein sequence ID" value="MBB5834883.1"/>
    <property type="molecule type" value="Genomic_DNA"/>
</dbReference>
<accession>A0A7W9J4S1</accession>
<sequence>MDFDLREIPFSRRGSWLALSPVVASGVVADDVHLVTHQTRQVGVFALRPSEASELVATPEVLRWEAAAGRIEAVFETVDTVRFRGRGTALELEADDEAHLFVDPTDLSPVFASHASGRRYRVTMLRGEATTGPGRSVRLDGAEGWEAVIEEFGTARPPYGEKQTTDGRPAEFDQVVAEVRAEFGAFVERVAGWRTAEYPAAEAAAYVLWASIVRADGFITREAALMSKHWMDRVWSWDHAFNALALAPGEPELALDQFLMPFDHQETSGALPDVVGHSGIVYNFVKPPIHGWAWRKLSGAADPEVYERLAAWTNFWLDRRRVPGHALPHYQHGFDSGWDNATIFDHEPVIESPDLATVLVLQLDALTALAEELGRADDAAYWSTTADEIVAALLSELYDGNGFVARGALSRTPSKTTSLVTALPIMLGRRLPAEVVEQLVVKIRRHLTDWGLASEDPGSEDYAADGYWRGPIWAPPSVLLDDGLRSVGQVELADEASSRFRRLCERSGFAENFDALTGEGLRDRAYTWTASAYLLLAREDAARRRHVVPAT</sequence>
<dbReference type="RefSeq" id="WP_184794595.1">
    <property type="nucleotide sequence ID" value="NZ_JACHMY010000001.1"/>
</dbReference>
<dbReference type="GO" id="GO:0009311">
    <property type="term" value="P:oligosaccharide metabolic process"/>
    <property type="evidence" value="ECO:0007669"/>
    <property type="project" value="InterPro"/>
</dbReference>
<dbReference type="Gene3D" id="1.50.10.10">
    <property type="match status" value="1"/>
</dbReference>
<dbReference type="PANTHER" id="PTHR10412:SF11">
    <property type="entry name" value="MANNOSYL-OLIGOSACCHARIDE GLUCOSIDASE"/>
    <property type="match status" value="1"/>
</dbReference>
<proteinExistence type="inferred from homology"/>
<keyword evidence="3" id="KW-0326">Glycosidase</keyword>
<dbReference type="GO" id="GO:0004573">
    <property type="term" value="F:Glc3Man9GlcNAc2 oligosaccharide glucosidase activity"/>
    <property type="evidence" value="ECO:0007669"/>
    <property type="project" value="InterPro"/>
</dbReference>
<feature type="domain" description="Mannosylglycerate hydrolase MGH1-like glycoside hydrolase" evidence="4">
    <location>
        <begin position="234"/>
        <end position="529"/>
    </location>
</feature>
<keyword evidence="2" id="KW-0378">Hydrolase</keyword>
<evidence type="ECO:0000256" key="3">
    <source>
        <dbReference type="ARBA" id="ARBA00023295"/>
    </source>
</evidence>
<comment type="similarity">
    <text evidence="1">Belongs to the glycosyl hydrolase 63 family.</text>
</comment>
<evidence type="ECO:0000256" key="2">
    <source>
        <dbReference type="ARBA" id="ARBA00022801"/>
    </source>
</evidence>
<comment type="caution">
    <text evidence="5">The sequence shown here is derived from an EMBL/GenBank/DDBJ whole genome shotgun (WGS) entry which is preliminary data.</text>
</comment>
<dbReference type="InterPro" id="IPR054491">
    <property type="entry name" value="MGH1-like_GH"/>
</dbReference>
<dbReference type="PANTHER" id="PTHR10412">
    <property type="entry name" value="MANNOSYL-OLIGOSACCHARIDE GLUCOSIDASE"/>
    <property type="match status" value="1"/>
</dbReference>
<evidence type="ECO:0000313" key="5">
    <source>
        <dbReference type="EMBL" id="MBB5834883.1"/>
    </source>
</evidence>
<keyword evidence="6" id="KW-1185">Reference proteome</keyword>
<dbReference type="InterPro" id="IPR012341">
    <property type="entry name" value="6hp_glycosidase-like_sf"/>
</dbReference>
<dbReference type="InterPro" id="IPR004888">
    <property type="entry name" value="Glycoside_hydrolase_63"/>
</dbReference>
<organism evidence="5 6">
    <name type="scientific">Kribbella italica</name>
    <dbReference type="NCBI Taxonomy" id="1540520"/>
    <lineage>
        <taxon>Bacteria</taxon>
        <taxon>Bacillati</taxon>
        <taxon>Actinomycetota</taxon>
        <taxon>Actinomycetes</taxon>
        <taxon>Propionibacteriales</taxon>
        <taxon>Kribbellaceae</taxon>
        <taxon>Kribbella</taxon>
    </lineage>
</organism>
<protein>
    <submittedName>
        <fullName evidence="5">Glycogen debranching enzyme</fullName>
    </submittedName>
</protein>
<evidence type="ECO:0000313" key="6">
    <source>
        <dbReference type="Proteomes" id="UP000549971"/>
    </source>
</evidence>
<reference evidence="5 6" key="1">
    <citation type="submission" date="2020-08" db="EMBL/GenBank/DDBJ databases">
        <title>Sequencing the genomes of 1000 actinobacteria strains.</title>
        <authorList>
            <person name="Klenk H.-P."/>
        </authorList>
    </citation>
    <scope>NUCLEOTIDE SEQUENCE [LARGE SCALE GENOMIC DNA]</scope>
    <source>
        <strain evidence="5 6">DSM 28967</strain>
    </source>
</reference>
<dbReference type="Proteomes" id="UP000549971">
    <property type="component" value="Unassembled WGS sequence"/>
</dbReference>
<evidence type="ECO:0000259" key="4">
    <source>
        <dbReference type="Pfam" id="PF22422"/>
    </source>
</evidence>
<name>A0A7W9J4S1_9ACTN</name>
<dbReference type="SUPFAM" id="SSF48208">
    <property type="entry name" value="Six-hairpin glycosidases"/>
    <property type="match status" value="1"/>
</dbReference>
<dbReference type="AlphaFoldDB" id="A0A7W9J4S1"/>
<dbReference type="Pfam" id="PF22422">
    <property type="entry name" value="MGH1-like_GH"/>
    <property type="match status" value="1"/>
</dbReference>
<dbReference type="InterPro" id="IPR008928">
    <property type="entry name" value="6-hairpin_glycosidase_sf"/>
</dbReference>
<dbReference type="GO" id="GO:0006487">
    <property type="term" value="P:protein N-linked glycosylation"/>
    <property type="evidence" value="ECO:0007669"/>
    <property type="project" value="TreeGrafter"/>
</dbReference>
<gene>
    <name evidence="5" type="ORF">HDA39_001617</name>
</gene>